<dbReference type="OrthoDB" id="9804723at2"/>
<evidence type="ECO:0000313" key="3">
    <source>
        <dbReference type="Proteomes" id="UP000320593"/>
    </source>
</evidence>
<dbReference type="Gene3D" id="3.40.50.1820">
    <property type="entry name" value="alpha/beta hydrolase"/>
    <property type="match status" value="1"/>
</dbReference>
<dbReference type="InterPro" id="IPR000639">
    <property type="entry name" value="Epox_hydrolase-like"/>
</dbReference>
<comment type="caution">
    <text evidence="2">The sequence shown here is derived from an EMBL/GenBank/DDBJ whole genome shotgun (WGS) entry which is preliminary data.</text>
</comment>
<accession>A0A562T7S8</accession>
<dbReference type="PRINTS" id="PR00412">
    <property type="entry name" value="EPOXHYDRLASE"/>
</dbReference>
<evidence type="ECO:0000313" key="2">
    <source>
        <dbReference type="EMBL" id="TWI89582.1"/>
    </source>
</evidence>
<dbReference type="EMBL" id="VLLF01000003">
    <property type="protein sequence ID" value="TWI89582.1"/>
    <property type="molecule type" value="Genomic_DNA"/>
</dbReference>
<keyword evidence="3" id="KW-1185">Reference proteome</keyword>
<dbReference type="GO" id="GO:0003824">
    <property type="term" value="F:catalytic activity"/>
    <property type="evidence" value="ECO:0007669"/>
    <property type="project" value="InterPro"/>
</dbReference>
<dbReference type="PANTHER" id="PTHR43689:SF8">
    <property type="entry name" value="ALPHA_BETA-HYDROLASES SUPERFAMILY PROTEIN"/>
    <property type="match status" value="1"/>
</dbReference>
<dbReference type="Proteomes" id="UP000320593">
    <property type="component" value="Unassembled WGS sequence"/>
</dbReference>
<dbReference type="PRINTS" id="PR00111">
    <property type="entry name" value="ABHYDROLASE"/>
</dbReference>
<dbReference type="Pfam" id="PF00561">
    <property type="entry name" value="Abhydrolase_1"/>
    <property type="match status" value="1"/>
</dbReference>
<protein>
    <submittedName>
        <fullName evidence="2">Pimeloyl-ACP methyl ester carboxylesterase</fullName>
    </submittedName>
</protein>
<dbReference type="InterPro" id="IPR029058">
    <property type="entry name" value="AB_hydrolase_fold"/>
</dbReference>
<evidence type="ECO:0000259" key="1">
    <source>
        <dbReference type="Pfam" id="PF00561"/>
    </source>
</evidence>
<reference evidence="2 3" key="1">
    <citation type="submission" date="2019-07" db="EMBL/GenBank/DDBJ databases">
        <title>Genomic Encyclopedia of Archaeal and Bacterial Type Strains, Phase II (KMG-II): from individual species to whole genera.</title>
        <authorList>
            <person name="Goeker M."/>
        </authorList>
    </citation>
    <scope>NUCLEOTIDE SEQUENCE [LARGE SCALE GENOMIC DNA]</scope>
    <source>
        <strain evidence="2 3">ATCC BAA-252</strain>
    </source>
</reference>
<dbReference type="AlphaFoldDB" id="A0A562T7S8"/>
<sequence length="291" mass="32375">MQHIVNDHILINGQRIAHGIHGTGEPVILLHGTPSSSLIWRDVVPRLTKAGYQVHVYDLLGFGLSERPRDPAVDTSVSAQGPVLEALMNHWGLESAHLIGHDLGGAIAKRLAIFRPALARSLTLIDIVSFDSWPSPRTRELMAAGLEKMITASDADHKAHFREWLLSAVQHKQPYTDGPLDTYLEFISGPTGQASLFQHQISHYDPKHTLEVADRLDELGALPVRILWGADDAWQYPEWAHKLHAAIPGSELTILEDGGHFLMEDQPDEVSRHLIDFLDRQTTRKNRAANA</sequence>
<organism evidence="2 3">
    <name type="scientific">Roseibium hamelinense</name>
    <dbReference type="NCBI Taxonomy" id="150831"/>
    <lineage>
        <taxon>Bacteria</taxon>
        <taxon>Pseudomonadati</taxon>
        <taxon>Pseudomonadota</taxon>
        <taxon>Alphaproteobacteria</taxon>
        <taxon>Hyphomicrobiales</taxon>
        <taxon>Stappiaceae</taxon>
        <taxon>Roseibium</taxon>
    </lineage>
</organism>
<dbReference type="PANTHER" id="PTHR43689">
    <property type="entry name" value="HYDROLASE"/>
    <property type="match status" value="1"/>
</dbReference>
<proteinExistence type="predicted"/>
<dbReference type="InterPro" id="IPR000073">
    <property type="entry name" value="AB_hydrolase_1"/>
</dbReference>
<name>A0A562T7S8_9HYPH</name>
<feature type="domain" description="AB hydrolase-1" evidence="1">
    <location>
        <begin position="26"/>
        <end position="266"/>
    </location>
</feature>
<dbReference type="SUPFAM" id="SSF53474">
    <property type="entry name" value="alpha/beta-Hydrolases"/>
    <property type="match status" value="1"/>
</dbReference>
<gene>
    <name evidence="2" type="ORF">JM93_01786</name>
</gene>
<dbReference type="RefSeq" id="WP_145342332.1">
    <property type="nucleotide sequence ID" value="NZ_SMLY01000066.1"/>
</dbReference>